<reference evidence="2 3" key="1">
    <citation type="submission" date="2020-05" db="EMBL/GenBank/DDBJ databases">
        <title>Nakamurella sp. DB0629 isolated from air conditioner.</title>
        <authorList>
            <person name="Kim D.H."/>
            <person name="Kim D.-U."/>
        </authorList>
    </citation>
    <scope>NUCLEOTIDE SEQUENCE [LARGE SCALE GENOMIC DNA]</scope>
    <source>
        <strain evidence="2 3">DB0629</strain>
    </source>
</reference>
<evidence type="ECO:0000313" key="3">
    <source>
        <dbReference type="Proteomes" id="UP000562984"/>
    </source>
</evidence>
<dbReference type="InterPro" id="IPR004919">
    <property type="entry name" value="GmrSD_N"/>
</dbReference>
<dbReference type="PANTHER" id="PTHR37292:SF2">
    <property type="entry name" value="DUF262 DOMAIN-CONTAINING PROTEIN"/>
    <property type="match status" value="1"/>
</dbReference>
<dbReference type="PANTHER" id="PTHR37292">
    <property type="entry name" value="VNG6097C"/>
    <property type="match status" value="1"/>
</dbReference>
<dbReference type="RefSeq" id="WP_171200109.1">
    <property type="nucleotide sequence ID" value="NZ_JABEND010000006.1"/>
</dbReference>
<feature type="domain" description="GmrSD restriction endonucleases N-terminal" evidence="1">
    <location>
        <begin position="14"/>
        <end position="229"/>
    </location>
</feature>
<name>A0A849AD70_9ACTN</name>
<proteinExistence type="predicted"/>
<accession>A0A849AD70</accession>
<gene>
    <name evidence="2" type="ORF">HKD39_11990</name>
</gene>
<evidence type="ECO:0000259" key="1">
    <source>
        <dbReference type="Pfam" id="PF03235"/>
    </source>
</evidence>
<dbReference type="Pfam" id="PF03235">
    <property type="entry name" value="GmrSD_N"/>
    <property type="match status" value="1"/>
</dbReference>
<dbReference type="AlphaFoldDB" id="A0A849AD70"/>
<sequence length="705" mass="80108">MMSETFGHHPWTVSDLVAGVDSGRVRLPDIQRPFVWSNAKIRDLVDSMYRGFPVGQLMFWENADELHARSIGVDAKTQGASMQVIDGQQRLTSLYAVVKGVAVLREDYSEERVVISFNPLTERFAVPDNAIRRSSDWVHDIRAVFESPIDARSDYIEGLEQARGGERLERSAEREIEEAINRLNHVLAYGFQVVQLKPNVSRETVADIFVRINSEGVKLSSTDFILTWLSVFWEQGRQELEDFAKASRFTPQELTRIQGERVAWTPKNAFLTLDPGHVLRVVVAVGNKRAQLQDAYNALRGRDRRTRQIVPEERERQLALLKTGQAHVLKPHHWDEYLKVIERAGMRTSAMITSKNAVLFGYAIWLLGRVEFGVPVDELRELMARWYFMAQITARYSGSAETRGQEDINRLDALERTPAQFRDAITGQIETNLTDDWWRVTLPEDLHTSNTTGPAYTGYLAALTILDAEVLLSTLTVKDWLDPSRRPVKGVEKHHLFPKDYLKQRLGYTSTRQINQVANQALVEWSDNIDISSDAPNEYWTQQVDDKGMGEERLARQRWWHGLPDGWTDLTYEEFLDQRRRLLAEVTREGFRKLSDPNYRPSPAVVSAATAEAALPTFEQMVRTGTIPPGTYLIPTDGQTDSIAEVTEDGAILLDDVEYRSPDDAARADGAHEVDGWLYWSADLGGEATLAELRRRDQSPQASPE</sequence>
<protein>
    <submittedName>
        <fullName evidence="2">DUF262 domain-containing protein</fullName>
    </submittedName>
</protein>
<evidence type="ECO:0000313" key="2">
    <source>
        <dbReference type="EMBL" id="NNG36420.1"/>
    </source>
</evidence>
<organism evidence="2 3">
    <name type="scientific">Nakamurella aerolata</name>
    <dbReference type="NCBI Taxonomy" id="1656892"/>
    <lineage>
        <taxon>Bacteria</taxon>
        <taxon>Bacillati</taxon>
        <taxon>Actinomycetota</taxon>
        <taxon>Actinomycetes</taxon>
        <taxon>Nakamurellales</taxon>
        <taxon>Nakamurellaceae</taxon>
        <taxon>Nakamurella</taxon>
    </lineage>
</organism>
<dbReference type="Proteomes" id="UP000562984">
    <property type="component" value="Unassembled WGS sequence"/>
</dbReference>
<dbReference type="EMBL" id="JABEND010000006">
    <property type="protein sequence ID" value="NNG36420.1"/>
    <property type="molecule type" value="Genomic_DNA"/>
</dbReference>
<keyword evidence="3" id="KW-1185">Reference proteome</keyword>
<comment type="caution">
    <text evidence="2">The sequence shown here is derived from an EMBL/GenBank/DDBJ whole genome shotgun (WGS) entry which is preliminary data.</text>
</comment>